<protein>
    <recommendedName>
        <fullName evidence="2">N-acetylmuramoyl-L-alanine amidase</fullName>
        <ecNumber evidence="2">3.5.1.28</ecNumber>
    </recommendedName>
    <alternativeName>
        <fullName evidence="6">Autolysin</fullName>
    </alternativeName>
    <alternativeName>
        <fullName evidence="5">Cell wall hydrolase</fullName>
    </alternativeName>
</protein>
<evidence type="ECO:0000256" key="5">
    <source>
        <dbReference type="ARBA" id="ARBA00030881"/>
    </source>
</evidence>
<evidence type="ECO:0000256" key="1">
    <source>
        <dbReference type="ARBA" id="ARBA00001561"/>
    </source>
</evidence>
<dbReference type="InterPro" id="IPR002502">
    <property type="entry name" value="Amidase_domain"/>
</dbReference>
<dbReference type="PANTHER" id="PTHR30417:SF1">
    <property type="entry name" value="N-ACETYLMURAMOYL-L-ALANINE AMIDASE AMID"/>
    <property type="match status" value="1"/>
</dbReference>
<dbReference type="SMART" id="SM00644">
    <property type="entry name" value="Ami_2"/>
    <property type="match status" value="1"/>
</dbReference>
<gene>
    <name evidence="8" type="ORF">P6P90_01880</name>
</gene>
<dbReference type="EMBL" id="JARULN010000001">
    <property type="protein sequence ID" value="MDG5752750.1"/>
    <property type="molecule type" value="Genomic_DNA"/>
</dbReference>
<evidence type="ECO:0000256" key="3">
    <source>
        <dbReference type="ARBA" id="ARBA00022801"/>
    </source>
</evidence>
<dbReference type="Proteomes" id="UP001218246">
    <property type="component" value="Unassembled WGS sequence"/>
</dbReference>
<comment type="caution">
    <text evidence="8">The sequence shown here is derived from an EMBL/GenBank/DDBJ whole genome shotgun (WGS) entry which is preliminary data.</text>
</comment>
<dbReference type="RefSeq" id="WP_124563860.1">
    <property type="nucleotide sequence ID" value="NZ_JARRRY010000001.1"/>
</dbReference>
<keyword evidence="3 8" id="KW-0378">Hydrolase</keyword>
<dbReference type="InterPro" id="IPR051206">
    <property type="entry name" value="NAMLAA_amidase_2"/>
</dbReference>
<keyword evidence="4" id="KW-0961">Cell wall biogenesis/degradation</keyword>
<evidence type="ECO:0000256" key="2">
    <source>
        <dbReference type="ARBA" id="ARBA00011901"/>
    </source>
</evidence>
<evidence type="ECO:0000313" key="9">
    <source>
        <dbReference type="Proteomes" id="UP001218246"/>
    </source>
</evidence>
<dbReference type="GO" id="GO:0008745">
    <property type="term" value="F:N-acetylmuramoyl-L-alanine amidase activity"/>
    <property type="evidence" value="ECO:0007669"/>
    <property type="project" value="UniProtKB-EC"/>
</dbReference>
<dbReference type="SUPFAM" id="SSF55846">
    <property type="entry name" value="N-acetylmuramoyl-L-alanine amidase-like"/>
    <property type="match status" value="1"/>
</dbReference>
<evidence type="ECO:0000256" key="4">
    <source>
        <dbReference type="ARBA" id="ARBA00023316"/>
    </source>
</evidence>
<dbReference type="InterPro" id="IPR036505">
    <property type="entry name" value="Amidase/PGRP_sf"/>
</dbReference>
<proteinExistence type="predicted"/>
<dbReference type="Gene3D" id="3.40.80.10">
    <property type="entry name" value="Peptidoglycan recognition protein-like"/>
    <property type="match status" value="1"/>
</dbReference>
<feature type="domain" description="N-acetylmuramoyl-L-alanine amidase" evidence="7">
    <location>
        <begin position="15"/>
        <end position="151"/>
    </location>
</feature>
<dbReference type="Pfam" id="PF01510">
    <property type="entry name" value="Amidase_2"/>
    <property type="match status" value="1"/>
</dbReference>
<sequence length="177" mass="20439">MVMFPIERVYISYGNSRPGIKVPKRRFIVCHDTGNPGSDAIGNRDFFEEVQPKSSAHTFIDDQRIIEIIPLDEVAYHVRYSVPTDNEIYGYNANNAAIGVELCYGGSINFWDAYTKFVWYHAYLCQRYGLNPKKDIVTHKMLDPARKIDPLEVLKQQGISFTQFLADIYRMYVSLRA</sequence>
<accession>A0ABT6H290</accession>
<dbReference type="CDD" id="cd06583">
    <property type="entry name" value="PGRP"/>
    <property type="match status" value="1"/>
</dbReference>
<name>A0ABT6H290_9BACI</name>
<dbReference type="EC" id="3.5.1.28" evidence="2"/>
<evidence type="ECO:0000259" key="7">
    <source>
        <dbReference type="SMART" id="SM00644"/>
    </source>
</evidence>
<organism evidence="8 9">
    <name type="scientific">Ectobacillus antri</name>
    <dbReference type="NCBI Taxonomy" id="2486280"/>
    <lineage>
        <taxon>Bacteria</taxon>
        <taxon>Bacillati</taxon>
        <taxon>Bacillota</taxon>
        <taxon>Bacilli</taxon>
        <taxon>Bacillales</taxon>
        <taxon>Bacillaceae</taxon>
        <taxon>Ectobacillus</taxon>
    </lineage>
</organism>
<comment type="catalytic activity">
    <reaction evidence="1">
        <text>Hydrolyzes the link between N-acetylmuramoyl residues and L-amino acid residues in certain cell-wall glycopeptides.</text>
        <dbReference type="EC" id="3.5.1.28"/>
    </reaction>
</comment>
<evidence type="ECO:0000256" key="6">
    <source>
        <dbReference type="ARBA" id="ARBA00032390"/>
    </source>
</evidence>
<dbReference type="PANTHER" id="PTHR30417">
    <property type="entry name" value="N-ACETYLMURAMOYL-L-ALANINE AMIDASE AMID"/>
    <property type="match status" value="1"/>
</dbReference>
<reference evidence="8 9" key="1">
    <citation type="submission" date="2023-04" db="EMBL/GenBank/DDBJ databases">
        <title>Ectobacillus antri isolated from activated sludge.</title>
        <authorList>
            <person name="Yan P."/>
            <person name="Liu X."/>
        </authorList>
    </citation>
    <scope>NUCLEOTIDE SEQUENCE [LARGE SCALE GENOMIC DNA]</scope>
    <source>
        <strain evidence="8 9">C18H</strain>
    </source>
</reference>
<evidence type="ECO:0000313" key="8">
    <source>
        <dbReference type="EMBL" id="MDG5752750.1"/>
    </source>
</evidence>
<keyword evidence="9" id="KW-1185">Reference proteome</keyword>